<dbReference type="HAMAP" id="MF_00376">
    <property type="entry name" value="Dephospho_CoA_kinase"/>
    <property type="match status" value="1"/>
</dbReference>
<proteinExistence type="inferred from homology"/>
<name>A0A3P1WTY9_9ACTN</name>
<evidence type="ECO:0000256" key="4">
    <source>
        <dbReference type="NCBIfam" id="TIGR00152"/>
    </source>
</evidence>
<keyword evidence="1 3" id="KW-0547">Nucleotide-binding</keyword>
<comment type="subcellular location">
    <subcellularLocation>
        <location evidence="3">Cytoplasm</location>
    </subcellularLocation>
</comment>
<feature type="binding site" evidence="3">
    <location>
        <begin position="10"/>
        <end position="15"/>
    </location>
    <ligand>
        <name>ATP</name>
        <dbReference type="ChEBI" id="CHEBI:30616"/>
    </ligand>
</feature>
<dbReference type="InterPro" id="IPR001977">
    <property type="entry name" value="Depp_CoAkinase"/>
</dbReference>
<evidence type="ECO:0000256" key="2">
    <source>
        <dbReference type="ARBA" id="ARBA00022840"/>
    </source>
</evidence>
<dbReference type="NCBIfam" id="NF002879">
    <property type="entry name" value="PRK03333.1"/>
    <property type="match status" value="1"/>
</dbReference>
<keyword evidence="3 5" id="KW-0418">Kinase</keyword>
<evidence type="ECO:0000313" key="5">
    <source>
        <dbReference type="EMBL" id="RRD50059.1"/>
    </source>
</evidence>
<dbReference type="GO" id="GO:0015937">
    <property type="term" value="P:coenzyme A biosynthetic process"/>
    <property type="evidence" value="ECO:0007669"/>
    <property type="project" value="UniProtKB-UniRule"/>
</dbReference>
<dbReference type="OrthoDB" id="9812943at2"/>
<dbReference type="CDD" id="cd02022">
    <property type="entry name" value="DPCK"/>
    <property type="match status" value="1"/>
</dbReference>
<dbReference type="GO" id="GO:0005524">
    <property type="term" value="F:ATP binding"/>
    <property type="evidence" value="ECO:0007669"/>
    <property type="project" value="UniProtKB-UniRule"/>
</dbReference>
<comment type="function">
    <text evidence="3">Catalyzes the phosphorylation of the 3'-hydroxyl group of dephosphocoenzyme A to form coenzyme A.</text>
</comment>
<dbReference type="EMBL" id="RQYT01000009">
    <property type="protein sequence ID" value="RRD50059.1"/>
    <property type="molecule type" value="Genomic_DNA"/>
</dbReference>
<keyword evidence="3" id="KW-0173">Coenzyme A biosynthesis</keyword>
<accession>A0A3P1WTY9</accession>
<reference evidence="5 6" key="1">
    <citation type="submission" date="2018-11" db="EMBL/GenBank/DDBJ databases">
        <title>Genomes From Bacteria Associated with the Canine Oral Cavity: a Test Case for Automated Genome-Based Taxonomic Assignment.</title>
        <authorList>
            <person name="Coil D.A."/>
            <person name="Jospin G."/>
            <person name="Darling A.E."/>
            <person name="Wallis C."/>
            <person name="Davis I.J."/>
            <person name="Harris S."/>
            <person name="Eisen J.A."/>
            <person name="Holcombe L.J."/>
            <person name="O'Flynn C."/>
        </authorList>
    </citation>
    <scope>NUCLEOTIDE SEQUENCE [LARGE SCALE GENOMIC DNA]</scope>
    <source>
        <strain evidence="5 6">OH2822_COT-296</strain>
    </source>
</reference>
<sequence>MRIGLTGGIASGKSTVARELERLGAHIIDADVLARDVVALGTPGLREVVARFGVGVLAPDGTLDRAALGRIVFSDDRARADLNAIIHPRVRERARELERSAPPGAIVVHVIPLLVETGQVDSFDEVVVVDTTVEQQIARLMRRNGYERDEAMRRIASQAKREERLRAATRVIDSSGPVPATMAQVRALWQELSGSGTSGRSRTDPSPTG</sequence>
<dbReference type="EC" id="2.7.1.24" evidence="3 4"/>
<dbReference type="GO" id="GO:0004140">
    <property type="term" value="F:dephospho-CoA kinase activity"/>
    <property type="evidence" value="ECO:0007669"/>
    <property type="project" value="UniProtKB-UniRule"/>
</dbReference>
<dbReference type="Gene3D" id="3.40.50.300">
    <property type="entry name" value="P-loop containing nucleotide triphosphate hydrolases"/>
    <property type="match status" value="1"/>
</dbReference>
<dbReference type="PANTHER" id="PTHR10695">
    <property type="entry name" value="DEPHOSPHO-COA KINASE-RELATED"/>
    <property type="match status" value="1"/>
</dbReference>
<organism evidence="5 6">
    <name type="scientific">Arachnia propionica</name>
    <dbReference type="NCBI Taxonomy" id="1750"/>
    <lineage>
        <taxon>Bacteria</taxon>
        <taxon>Bacillati</taxon>
        <taxon>Actinomycetota</taxon>
        <taxon>Actinomycetes</taxon>
        <taxon>Propionibacteriales</taxon>
        <taxon>Propionibacteriaceae</taxon>
        <taxon>Arachnia</taxon>
    </lineage>
</organism>
<dbReference type="Pfam" id="PF01121">
    <property type="entry name" value="CoaE"/>
    <property type="match status" value="1"/>
</dbReference>
<comment type="catalytic activity">
    <reaction evidence="3">
        <text>3'-dephospho-CoA + ATP = ADP + CoA + H(+)</text>
        <dbReference type="Rhea" id="RHEA:18245"/>
        <dbReference type="ChEBI" id="CHEBI:15378"/>
        <dbReference type="ChEBI" id="CHEBI:30616"/>
        <dbReference type="ChEBI" id="CHEBI:57287"/>
        <dbReference type="ChEBI" id="CHEBI:57328"/>
        <dbReference type="ChEBI" id="CHEBI:456216"/>
        <dbReference type="EC" id="2.7.1.24"/>
    </reaction>
</comment>
<evidence type="ECO:0000256" key="1">
    <source>
        <dbReference type="ARBA" id="ARBA00022741"/>
    </source>
</evidence>
<dbReference type="InterPro" id="IPR027417">
    <property type="entry name" value="P-loop_NTPase"/>
</dbReference>
<keyword evidence="3 5" id="KW-0808">Transferase</keyword>
<evidence type="ECO:0000256" key="3">
    <source>
        <dbReference type="HAMAP-Rule" id="MF_00376"/>
    </source>
</evidence>
<dbReference type="AlphaFoldDB" id="A0A3P1WTY9"/>
<keyword evidence="2 3" id="KW-0067">ATP-binding</keyword>
<protein>
    <recommendedName>
        <fullName evidence="3 4">Dephospho-CoA kinase</fullName>
        <ecNumber evidence="3 4">2.7.1.24</ecNumber>
    </recommendedName>
    <alternativeName>
        <fullName evidence="3">Dephosphocoenzyme A kinase</fullName>
    </alternativeName>
</protein>
<keyword evidence="3" id="KW-0963">Cytoplasm</keyword>
<dbReference type="NCBIfam" id="TIGR00152">
    <property type="entry name" value="dephospho-CoA kinase"/>
    <property type="match status" value="1"/>
</dbReference>
<comment type="pathway">
    <text evidence="3">Cofactor biosynthesis; coenzyme A biosynthesis; CoA from (R)-pantothenate: step 5/5.</text>
</comment>
<evidence type="ECO:0000313" key="6">
    <source>
        <dbReference type="Proteomes" id="UP000280935"/>
    </source>
</evidence>
<dbReference type="Proteomes" id="UP000280935">
    <property type="component" value="Unassembled WGS sequence"/>
</dbReference>
<gene>
    <name evidence="3" type="primary">coaE</name>
    <name evidence="5" type="ORF">EII35_05730</name>
</gene>
<dbReference type="PROSITE" id="PS51219">
    <property type="entry name" value="DPCK"/>
    <property type="match status" value="1"/>
</dbReference>
<dbReference type="RefSeq" id="WP_125227502.1">
    <property type="nucleotide sequence ID" value="NZ_RQYT01000009.1"/>
</dbReference>
<dbReference type="PANTHER" id="PTHR10695:SF46">
    <property type="entry name" value="BIFUNCTIONAL COENZYME A SYNTHASE-RELATED"/>
    <property type="match status" value="1"/>
</dbReference>
<dbReference type="SUPFAM" id="SSF52540">
    <property type="entry name" value="P-loop containing nucleoside triphosphate hydrolases"/>
    <property type="match status" value="1"/>
</dbReference>
<comment type="similarity">
    <text evidence="3">Belongs to the CoaE family.</text>
</comment>
<dbReference type="UniPathway" id="UPA00241">
    <property type="reaction ID" value="UER00356"/>
</dbReference>
<dbReference type="GO" id="GO:0005737">
    <property type="term" value="C:cytoplasm"/>
    <property type="evidence" value="ECO:0007669"/>
    <property type="project" value="UniProtKB-SubCell"/>
</dbReference>
<comment type="caution">
    <text evidence="5">The sequence shown here is derived from an EMBL/GenBank/DDBJ whole genome shotgun (WGS) entry which is preliminary data.</text>
</comment>